<dbReference type="GO" id="GO:0003743">
    <property type="term" value="F:translation initiation factor activity"/>
    <property type="evidence" value="ECO:0007669"/>
    <property type="project" value="UniProtKB-KW"/>
</dbReference>
<evidence type="ECO:0000256" key="1">
    <source>
        <dbReference type="ARBA" id="ARBA00022490"/>
    </source>
</evidence>
<keyword evidence="3 5" id="KW-0694">RNA-binding</keyword>
<keyword evidence="4" id="KW-0648">Protein biosynthesis</keyword>
<dbReference type="InterPro" id="IPR000504">
    <property type="entry name" value="RRM_dom"/>
</dbReference>
<dbReference type="Proteomes" id="UP000887574">
    <property type="component" value="Unplaced"/>
</dbReference>
<dbReference type="AlphaFoldDB" id="A0A915CNR8"/>
<dbReference type="PIRSF" id="PIRSF037949">
    <property type="entry name" value="Transl_init_eIF-3_RNA-bind"/>
    <property type="match status" value="1"/>
</dbReference>
<dbReference type="WBParaSite" id="jg10534.1">
    <property type="protein sequence ID" value="jg10534.1"/>
    <property type="gene ID" value="jg10534"/>
</dbReference>
<evidence type="ECO:0000313" key="7">
    <source>
        <dbReference type="Proteomes" id="UP000887574"/>
    </source>
</evidence>
<evidence type="ECO:0000256" key="2">
    <source>
        <dbReference type="ARBA" id="ARBA00022540"/>
    </source>
</evidence>
<evidence type="ECO:0000256" key="5">
    <source>
        <dbReference type="PROSITE-ProRule" id="PRU00176"/>
    </source>
</evidence>
<dbReference type="GO" id="GO:0005852">
    <property type="term" value="C:eukaryotic translation initiation factor 3 complex"/>
    <property type="evidence" value="ECO:0007669"/>
    <property type="project" value="InterPro"/>
</dbReference>
<name>A0A915CNR8_9BILA</name>
<dbReference type="PROSITE" id="PS50102">
    <property type="entry name" value="RRM"/>
    <property type="match status" value="1"/>
</dbReference>
<dbReference type="Pfam" id="PF12353">
    <property type="entry name" value="eIF3g"/>
    <property type="match status" value="1"/>
</dbReference>
<dbReference type="SMART" id="SM00360">
    <property type="entry name" value="RRM"/>
    <property type="match status" value="1"/>
</dbReference>
<accession>A0A915CNR8</accession>
<keyword evidence="1" id="KW-0963">Cytoplasm</keyword>
<dbReference type="InterPro" id="IPR017334">
    <property type="entry name" value="eIF3_g"/>
</dbReference>
<dbReference type="InterPro" id="IPR024675">
    <property type="entry name" value="eIF3g_N"/>
</dbReference>
<feature type="domain" description="RRM" evidence="6">
    <location>
        <begin position="160"/>
        <end position="244"/>
    </location>
</feature>
<evidence type="ECO:0000259" key="6">
    <source>
        <dbReference type="PROSITE" id="PS50102"/>
    </source>
</evidence>
<protein>
    <submittedName>
        <fullName evidence="8">RRM domain-containing protein</fullName>
    </submittedName>
</protein>
<evidence type="ECO:0000256" key="4">
    <source>
        <dbReference type="ARBA" id="ARBA00022917"/>
    </source>
</evidence>
<dbReference type="SUPFAM" id="SSF54928">
    <property type="entry name" value="RNA-binding domain, RBD"/>
    <property type="match status" value="1"/>
</dbReference>
<evidence type="ECO:0000256" key="3">
    <source>
        <dbReference type="ARBA" id="ARBA00022884"/>
    </source>
</evidence>
<keyword evidence="7" id="KW-1185">Reference proteome</keyword>
<dbReference type="GO" id="GO:0003723">
    <property type="term" value="F:RNA binding"/>
    <property type="evidence" value="ECO:0007669"/>
    <property type="project" value="UniProtKB-UniRule"/>
</dbReference>
<proteinExistence type="predicted"/>
<evidence type="ECO:0000313" key="8">
    <source>
        <dbReference type="WBParaSite" id="jg10534.1"/>
    </source>
</evidence>
<dbReference type="Gene3D" id="3.30.70.330">
    <property type="match status" value="1"/>
</dbReference>
<dbReference type="InterPro" id="IPR035979">
    <property type="entry name" value="RBD_domain_sf"/>
</dbReference>
<dbReference type="PANTHER" id="PTHR10352">
    <property type="entry name" value="EUKARYOTIC TRANSLATION INITIATION FACTOR 3 SUBUNIT G"/>
    <property type="match status" value="1"/>
</dbReference>
<keyword evidence="2" id="KW-0396">Initiation factor</keyword>
<reference evidence="8" key="1">
    <citation type="submission" date="2022-11" db="UniProtKB">
        <authorList>
            <consortium name="WormBaseParasite"/>
        </authorList>
    </citation>
    <scope>IDENTIFICATION</scope>
</reference>
<dbReference type="Pfam" id="PF00076">
    <property type="entry name" value="RRM_1"/>
    <property type="match status" value="1"/>
</dbReference>
<dbReference type="InterPro" id="IPR012677">
    <property type="entry name" value="Nucleotide-bd_a/b_plait_sf"/>
</dbReference>
<organism evidence="7 8">
    <name type="scientific">Ditylenchus dipsaci</name>
    <dbReference type="NCBI Taxonomy" id="166011"/>
    <lineage>
        <taxon>Eukaryota</taxon>
        <taxon>Metazoa</taxon>
        <taxon>Ecdysozoa</taxon>
        <taxon>Nematoda</taxon>
        <taxon>Chromadorea</taxon>
        <taxon>Rhabditida</taxon>
        <taxon>Tylenchina</taxon>
        <taxon>Tylenchomorpha</taxon>
        <taxon>Sphaerularioidea</taxon>
        <taxon>Anguinidae</taxon>
        <taxon>Anguininae</taxon>
        <taxon>Ditylenchus</taxon>
    </lineage>
</organism>
<sequence>MMALSTIKVRSSIKTTFKVVHKKVAPPVAARRKWKKFGESAKDGTGPQASTTSVCDRVKIEFLLNRLGQPKEAEINIAGGEQIDEKNTAIGSNCRNCKMKNDHWSAFCPYKPKKVEAEESVDGGKVLSNDQSKTQKYVLPSKRREALNPGESEQKVVTQNKIRISNLPEEEWPDLDKEIRAKFSVYGPIVRFSMPRSKRKNNPDGYQGFAYLTYDNEENAMAAVEEMDGERFHNLVLKVELSAQ</sequence>